<organism evidence="1 2">
    <name type="scientific">Papilio machaon</name>
    <name type="common">Old World swallowtail butterfly</name>
    <dbReference type="NCBI Taxonomy" id="76193"/>
    <lineage>
        <taxon>Eukaryota</taxon>
        <taxon>Metazoa</taxon>
        <taxon>Ecdysozoa</taxon>
        <taxon>Arthropoda</taxon>
        <taxon>Hexapoda</taxon>
        <taxon>Insecta</taxon>
        <taxon>Pterygota</taxon>
        <taxon>Neoptera</taxon>
        <taxon>Endopterygota</taxon>
        <taxon>Lepidoptera</taxon>
        <taxon>Glossata</taxon>
        <taxon>Ditrysia</taxon>
        <taxon>Papilionoidea</taxon>
        <taxon>Papilionidae</taxon>
        <taxon>Papilioninae</taxon>
        <taxon>Papilio</taxon>
    </lineage>
</organism>
<sequence>MSLHTIWILRPFTERHFVHEQSQKRQDTTVAHDERHATALHFSSLRPLPLPAVSIAPEISWQPLLPLLSYAHN</sequence>
<dbReference type="Proteomes" id="UP000053240">
    <property type="component" value="Unassembled WGS sequence"/>
</dbReference>
<gene>
    <name evidence="1" type="ORF">RR48_06913</name>
</gene>
<name>A0A194RB70_PAPMA</name>
<proteinExistence type="predicted"/>
<keyword evidence="2" id="KW-1185">Reference proteome</keyword>
<dbReference type="InParanoid" id="A0A194RB70"/>
<evidence type="ECO:0000313" key="1">
    <source>
        <dbReference type="EMBL" id="KPJ14739.1"/>
    </source>
</evidence>
<dbReference type="AlphaFoldDB" id="A0A194RB70"/>
<evidence type="ECO:0000313" key="2">
    <source>
        <dbReference type="Proteomes" id="UP000053240"/>
    </source>
</evidence>
<protein>
    <submittedName>
        <fullName evidence="1">Uncharacterized protein</fullName>
    </submittedName>
</protein>
<dbReference type="EMBL" id="KQ460436">
    <property type="protein sequence ID" value="KPJ14739.1"/>
    <property type="molecule type" value="Genomic_DNA"/>
</dbReference>
<reference evidence="1 2" key="1">
    <citation type="journal article" date="2015" name="Nat. Commun.">
        <title>Outbred genome sequencing and CRISPR/Cas9 gene editing in butterflies.</title>
        <authorList>
            <person name="Li X."/>
            <person name="Fan D."/>
            <person name="Zhang W."/>
            <person name="Liu G."/>
            <person name="Zhang L."/>
            <person name="Zhao L."/>
            <person name="Fang X."/>
            <person name="Chen L."/>
            <person name="Dong Y."/>
            <person name="Chen Y."/>
            <person name="Ding Y."/>
            <person name="Zhao R."/>
            <person name="Feng M."/>
            <person name="Zhu Y."/>
            <person name="Feng Y."/>
            <person name="Jiang X."/>
            <person name="Zhu D."/>
            <person name="Xiang H."/>
            <person name="Feng X."/>
            <person name="Li S."/>
            <person name="Wang J."/>
            <person name="Zhang G."/>
            <person name="Kronforst M.R."/>
            <person name="Wang W."/>
        </authorList>
    </citation>
    <scope>NUCLEOTIDE SEQUENCE [LARGE SCALE GENOMIC DNA]</scope>
    <source>
        <strain evidence="1">Ya'a_city_454_Pm</strain>
        <tissue evidence="1">Whole body</tissue>
    </source>
</reference>
<accession>A0A194RB70</accession>